<protein>
    <submittedName>
        <fullName evidence="2">PIN domain protein</fullName>
    </submittedName>
</protein>
<dbReference type="Proteomes" id="UP000075670">
    <property type="component" value="Unassembled WGS sequence"/>
</dbReference>
<feature type="domain" description="PIN" evidence="1">
    <location>
        <begin position="11"/>
        <end position="128"/>
    </location>
</feature>
<dbReference type="OrthoDB" id="1806785at2"/>
<dbReference type="PATRIC" id="fig|1122241.3.peg.2472"/>
<proteinExistence type="predicted"/>
<keyword evidence="3" id="KW-1185">Reference proteome</keyword>
<reference evidence="2 3" key="1">
    <citation type="submission" date="2016-02" db="EMBL/GenBank/DDBJ databases">
        <title>Genome sequence of Moorella mulderi DSM 14980.</title>
        <authorList>
            <person name="Poehlein A."/>
            <person name="Daniel R."/>
        </authorList>
    </citation>
    <scope>NUCLEOTIDE SEQUENCE [LARGE SCALE GENOMIC DNA]</scope>
    <source>
        <strain evidence="2 3">DSM 14980</strain>
    </source>
</reference>
<evidence type="ECO:0000313" key="2">
    <source>
        <dbReference type="EMBL" id="KYH31410.1"/>
    </source>
</evidence>
<name>A0A151AV37_9FIRM</name>
<dbReference type="Pfam" id="PF01850">
    <property type="entry name" value="PIN"/>
    <property type="match status" value="1"/>
</dbReference>
<dbReference type="InterPro" id="IPR029060">
    <property type="entry name" value="PIN-like_dom_sf"/>
</dbReference>
<dbReference type="InterPro" id="IPR002716">
    <property type="entry name" value="PIN_dom"/>
</dbReference>
<dbReference type="Gene3D" id="3.40.50.1010">
    <property type="entry name" value="5'-nuclease"/>
    <property type="match status" value="1"/>
</dbReference>
<organism evidence="2 3">
    <name type="scientific">Moorella mulderi DSM 14980</name>
    <dbReference type="NCBI Taxonomy" id="1122241"/>
    <lineage>
        <taxon>Bacteria</taxon>
        <taxon>Bacillati</taxon>
        <taxon>Bacillota</taxon>
        <taxon>Clostridia</taxon>
        <taxon>Neomoorellales</taxon>
        <taxon>Neomoorellaceae</taxon>
        <taxon>Neomoorella</taxon>
    </lineage>
</organism>
<dbReference type="AlphaFoldDB" id="A0A151AV37"/>
<dbReference type="CDD" id="cd18689">
    <property type="entry name" value="PIN_VapC-like"/>
    <property type="match status" value="1"/>
</dbReference>
<evidence type="ECO:0000313" key="3">
    <source>
        <dbReference type="Proteomes" id="UP000075670"/>
    </source>
</evidence>
<evidence type="ECO:0000259" key="1">
    <source>
        <dbReference type="Pfam" id="PF01850"/>
    </source>
</evidence>
<dbReference type="SUPFAM" id="SSF88723">
    <property type="entry name" value="PIN domain-like"/>
    <property type="match status" value="1"/>
</dbReference>
<sequence length="147" mass="16039">MNSYMETAKFVLDTYALLALLEEEPGAQIVADIISDDNNMSFLSLINLGEAYYMLLRKKGEKAAGEFVETIFADEGITLIDCPWTRIKGAARVKACGGLSYADSFVVSLAQELQAPVITGDPEIHKLAPKLGFEVIWIGNATHTPNL</sequence>
<accession>A0A151AV37</accession>
<dbReference type="EMBL" id="LTBC01000011">
    <property type="protein sequence ID" value="KYH31410.1"/>
    <property type="molecule type" value="Genomic_DNA"/>
</dbReference>
<comment type="caution">
    <text evidence="2">The sequence shown here is derived from an EMBL/GenBank/DDBJ whole genome shotgun (WGS) entry which is preliminary data.</text>
</comment>
<gene>
    <name evidence="2" type="ORF">MOMUL_23190</name>
</gene>